<dbReference type="InterPro" id="IPR033788">
    <property type="entry name" value="VbhA-like"/>
</dbReference>
<sequence>MEMNKMMNEFEANKVAYYEKLLADERIRKAMNTAEASLNVEGLFVTPEENELILSCLRGDISEEEFLQRALSLTTRKPGQDYNDFVKTTNELPEVVEYLQSFPVIIGDLVLAHRLQKGWTQQKLAKEAGTTQEQISMIEDADGGITTGTVGKVFQALGLTEISAR</sequence>
<organism evidence="2 3">
    <name type="scientific">Paenibacillus terricola</name>
    <dbReference type="NCBI Taxonomy" id="2763503"/>
    <lineage>
        <taxon>Bacteria</taxon>
        <taxon>Bacillati</taxon>
        <taxon>Bacillota</taxon>
        <taxon>Bacilli</taxon>
        <taxon>Bacillales</taxon>
        <taxon>Paenibacillaceae</taxon>
        <taxon>Paenibacillus</taxon>
    </lineage>
</organism>
<dbReference type="EMBL" id="JACXZA010000016">
    <property type="protein sequence ID" value="MBD3922979.1"/>
    <property type="molecule type" value="Genomic_DNA"/>
</dbReference>
<dbReference type="SUPFAM" id="SSF47413">
    <property type="entry name" value="lambda repressor-like DNA-binding domains"/>
    <property type="match status" value="1"/>
</dbReference>
<dbReference type="CDD" id="cd11586">
    <property type="entry name" value="VbhA_like"/>
    <property type="match status" value="1"/>
</dbReference>
<feature type="domain" description="HTH cro/C1-type" evidence="1">
    <location>
        <begin position="110"/>
        <end position="164"/>
    </location>
</feature>
<dbReference type="Gene3D" id="1.10.260.40">
    <property type="entry name" value="lambda repressor-like DNA-binding domains"/>
    <property type="match status" value="1"/>
</dbReference>
<comment type="caution">
    <text evidence="2">The sequence shown here is derived from an EMBL/GenBank/DDBJ whole genome shotgun (WGS) entry which is preliminary data.</text>
</comment>
<dbReference type="PROSITE" id="PS50943">
    <property type="entry name" value="HTH_CROC1"/>
    <property type="match status" value="1"/>
</dbReference>
<protein>
    <submittedName>
        <fullName evidence="2">Helix-turn-helix domain-containing protein</fullName>
    </submittedName>
</protein>
<accession>A0ABR8N7Z4</accession>
<evidence type="ECO:0000313" key="2">
    <source>
        <dbReference type="EMBL" id="MBD3922979.1"/>
    </source>
</evidence>
<dbReference type="SMART" id="SM00530">
    <property type="entry name" value="HTH_XRE"/>
    <property type="match status" value="1"/>
</dbReference>
<evidence type="ECO:0000313" key="3">
    <source>
        <dbReference type="Proteomes" id="UP000609346"/>
    </source>
</evidence>
<dbReference type="CDD" id="cd00093">
    <property type="entry name" value="HTH_XRE"/>
    <property type="match status" value="1"/>
</dbReference>
<dbReference type="Proteomes" id="UP000609346">
    <property type="component" value="Unassembled WGS sequence"/>
</dbReference>
<dbReference type="InterPro" id="IPR010982">
    <property type="entry name" value="Lambda_DNA-bd_dom_sf"/>
</dbReference>
<proteinExistence type="predicted"/>
<dbReference type="Pfam" id="PF01381">
    <property type="entry name" value="HTH_3"/>
    <property type="match status" value="1"/>
</dbReference>
<dbReference type="InterPro" id="IPR001387">
    <property type="entry name" value="Cro/C1-type_HTH"/>
</dbReference>
<name>A0ABR8N7Z4_9BACL</name>
<gene>
    <name evidence="2" type="ORF">H8B09_30085</name>
</gene>
<keyword evidence="3" id="KW-1185">Reference proteome</keyword>
<evidence type="ECO:0000259" key="1">
    <source>
        <dbReference type="PROSITE" id="PS50943"/>
    </source>
</evidence>
<reference evidence="2 3" key="1">
    <citation type="submission" date="2020-09" db="EMBL/GenBank/DDBJ databases">
        <title>Paenibacillus sp. strain PR3 16S rRNA gene Genome sequencing and assembly.</title>
        <authorList>
            <person name="Kim J."/>
        </authorList>
    </citation>
    <scope>NUCLEOTIDE SEQUENCE [LARGE SCALE GENOMIC DNA]</scope>
    <source>
        <strain evidence="2 3">PR3</strain>
    </source>
</reference>